<dbReference type="InterPro" id="IPR011645">
    <property type="entry name" value="HNOB_dom_associated"/>
</dbReference>
<dbReference type="CDD" id="cd07302">
    <property type="entry name" value="CHD"/>
    <property type="match status" value="1"/>
</dbReference>
<accession>R7U191</accession>
<dbReference type="HOGENOM" id="CLU_011614_4_0_1"/>
<dbReference type="EMBL" id="KB306314">
    <property type="protein sequence ID" value="ELT99978.1"/>
    <property type="molecule type" value="Genomic_DNA"/>
</dbReference>
<dbReference type="FunFam" id="3.30.70.1230:FF:000007">
    <property type="entry name" value="Guanylate cyclase soluble subunit alpha-3"/>
    <property type="match status" value="1"/>
</dbReference>
<dbReference type="Pfam" id="PF00211">
    <property type="entry name" value="Guanylate_cyc"/>
    <property type="match status" value="1"/>
</dbReference>
<dbReference type="GO" id="GO:0070482">
    <property type="term" value="P:response to oxygen levels"/>
    <property type="evidence" value="ECO:0007669"/>
    <property type="project" value="TreeGrafter"/>
</dbReference>
<dbReference type="InterPro" id="IPR018297">
    <property type="entry name" value="A/G_cyclase_CS"/>
</dbReference>
<dbReference type="PANTHER" id="PTHR45655:SF13">
    <property type="entry name" value="SOLUBLE GUANYLATE CYCLASE GCY-32-RELATED"/>
    <property type="match status" value="1"/>
</dbReference>
<evidence type="ECO:0000256" key="1">
    <source>
        <dbReference type="ARBA" id="ARBA00004496"/>
    </source>
</evidence>
<reference evidence="10 12" key="2">
    <citation type="journal article" date="2013" name="Nature">
        <title>Insights into bilaterian evolution from three spiralian genomes.</title>
        <authorList>
            <person name="Simakov O."/>
            <person name="Marletaz F."/>
            <person name="Cho S.J."/>
            <person name="Edsinger-Gonzales E."/>
            <person name="Havlak P."/>
            <person name="Hellsten U."/>
            <person name="Kuo D.H."/>
            <person name="Larsson T."/>
            <person name="Lv J."/>
            <person name="Arendt D."/>
            <person name="Savage R."/>
            <person name="Osoegawa K."/>
            <person name="de Jong P."/>
            <person name="Grimwood J."/>
            <person name="Chapman J.A."/>
            <person name="Shapiro H."/>
            <person name="Aerts A."/>
            <person name="Otillar R.P."/>
            <person name="Terry A.Y."/>
            <person name="Boore J.L."/>
            <person name="Grigoriev I.V."/>
            <person name="Lindberg D.R."/>
            <person name="Seaver E.C."/>
            <person name="Weisblat D.A."/>
            <person name="Putnam N.H."/>
            <person name="Rokhsar D.S."/>
        </authorList>
    </citation>
    <scope>NUCLEOTIDE SEQUENCE</scope>
    <source>
        <strain evidence="10 12">I ESC-2004</strain>
    </source>
</reference>
<evidence type="ECO:0000256" key="3">
    <source>
        <dbReference type="ARBA" id="ARBA00022490"/>
    </source>
</evidence>
<dbReference type="InterPro" id="IPR042463">
    <property type="entry name" value="HNOB_dom_associated_sf"/>
</dbReference>
<evidence type="ECO:0000259" key="9">
    <source>
        <dbReference type="PROSITE" id="PS50125"/>
    </source>
</evidence>
<dbReference type="PROSITE" id="PS50125">
    <property type="entry name" value="GUANYLATE_CYCLASE_2"/>
    <property type="match status" value="1"/>
</dbReference>
<dbReference type="Pfam" id="PF07701">
    <property type="entry name" value="HNOBA"/>
    <property type="match status" value="1"/>
</dbReference>
<keyword evidence="3" id="KW-0963">Cytoplasm</keyword>
<keyword evidence="7" id="KW-0141">cGMP biosynthesis</keyword>
<dbReference type="InterPro" id="IPR001054">
    <property type="entry name" value="A/G_cyclase"/>
</dbReference>
<keyword evidence="6 8" id="KW-0456">Lyase</keyword>
<dbReference type="InterPro" id="IPR024096">
    <property type="entry name" value="NO_sig/Golgi_transp_ligand-bd"/>
</dbReference>
<dbReference type="InterPro" id="IPR011644">
    <property type="entry name" value="Heme_NO-bd"/>
</dbReference>
<organism evidence="10">
    <name type="scientific">Capitella teleta</name>
    <name type="common">Polychaete worm</name>
    <dbReference type="NCBI Taxonomy" id="283909"/>
    <lineage>
        <taxon>Eukaryota</taxon>
        <taxon>Metazoa</taxon>
        <taxon>Spiralia</taxon>
        <taxon>Lophotrochozoa</taxon>
        <taxon>Annelida</taxon>
        <taxon>Polychaeta</taxon>
        <taxon>Sedentaria</taxon>
        <taxon>Scolecida</taxon>
        <taxon>Capitellidae</taxon>
        <taxon>Capitella</taxon>
    </lineage>
</organism>
<dbReference type="EC" id="4.6.1.2" evidence="2"/>
<protein>
    <recommendedName>
        <fullName evidence="2">guanylate cyclase</fullName>
        <ecNumber evidence="2">4.6.1.2</ecNumber>
    </recommendedName>
</protein>
<evidence type="ECO:0000256" key="7">
    <source>
        <dbReference type="ARBA" id="ARBA00023293"/>
    </source>
</evidence>
<evidence type="ECO:0000313" key="10">
    <source>
        <dbReference type="EMBL" id="ELT99978.1"/>
    </source>
</evidence>
<feature type="domain" description="Guanylate cyclase" evidence="9">
    <location>
        <begin position="468"/>
        <end position="596"/>
    </location>
</feature>
<dbReference type="GO" id="GO:0019934">
    <property type="term" value="P:cGMP-mediated signaling"/>
    <property type="evidence" value="ECO:0007669"/>
    <property type="project" value="TreeGrafter"/>
</dbReference>
<dbReference type="SUPFAM" id="SSF55073">
    <property type="entry name" value="Nucleotide cyclase"/>
    <property type="match status" value="1"/>
</dbReference>
<evidence type="ECO:0000256" key="5">
    <source>
        <dbReference type="ARBA" id="ARBA00023134"/>
    </source>
</evidence>
<dbReference type="GO" id="GO:0008074">
    <property type="term" value="C:guanylate cyclase complex, soluble"/>
    <property type="evidence" value="ECO:0007669"/>
    <property type="project" value="TreeGrafter"/>
</dbReference>
<evidence type="ECO:0000256" key="2">
    <source>
        <dbReference type="ARBA" id="ARBA00012202"/>
    </source>
</evidence>
<dbReference type="PROSITE" id="PS00452">
    <property type="entry name" value="GUANYLATE_CYCLASE_1"/>
    <property type="match status" value="1"/>
</dbReference>
<dbReference type="Gene3D" id="3.30.450.260">
    <property type="entry name" value="Haem NO binding associated domain"/>
    <property type="match status" value="1"/>
</dbReference>
<evidence type="ECO:0000256" key="8">
    <source>
        <dbReference type="RuleBase" id="RU000405"/>
    </source>
</evidence>
<dbReference type="InterPro" id="IPR038158">
    <property type="entry name" value="H-NOX_domain_sf"/>
</dbReference>
<dbReference type="Proteomes" id="UP000014760">
    <property type="component" value="Unassembled WGS sequence"/>
</dbReference>
<dbReference type="EMBL" id="AMQN01009827">
    <property type="status" value="NOT_ANNOTATED_CDS"/>
    <property type="molecule type" value="Genomic_DNA"/>
</dbReference>
<dbReference type="Pfam" id="PF07700">
    <property type="entry name" value="HNOB"/>
    <property type="match status" value="1"/>
</dbReference>
<dbReference type="EnsemblMetazoa" id="CapteT136948">
    <property type="protein sequence ID" value="CapteP136948"/>
    <property type="gene ID" value="CapteG136948"/>
</dbReference>
<dbReference type="OMA" id="KMIMAAS"/>
<dbReference type="GO" id="GO:0004383">
    <property type="term" value="F:guanylate cyclase activity"/>
    <property type="evidence" value="ECO:0007669"/>
    <property type="project" value="UniProtKB-EC"/>
</dbReference>
<evidence type="ECO:0000313" key="11">
    <source>
        <dbReference type="EnsemblMetazoa" id="CapteP136948"/>
    </source>
</evidence>
<comment type="subcellular location">
    <subcellularLocation>
        <location evidence="1">Cytoplasm</location>
    </subcellularLocation>
</comment>
<comment type="similarity">
    <text evidence="8">Belongs to the adenylyl cyclase class-4/guanylyl cyclase family.</text>
</comment>
<gene>
    <name evidence="10" type="ORF">CAPTEDRAFT_136948</name>
</gene>
<dbReference type="Gene3D" id="3.90.1520.10">
    <property type="entry name" value="H-NOX domain"/>
    <property type="match status" value="1"/>
</dbReference>
<dbReference type="Gene3D" id="3.30.70.1230">
    <property type="entry name" value="Nucleotide cyclase"/>
    <property type="match status" value="1"/>
</dbReference>
<dbReference type="InterPro" id="IPR029787">
    <property type="entry name" value="Nucleotide_cyclase"/>
</dbReference>
<evidence type="ECO:0000256" key="4">
    <source>
        <dbReference type="ARBA" id="ARBA00022741"/>
    </source>
</evidence>
<keyword evidence="5" id="KW-0342">GTP-binding</keyword>
<evidence type="ECO:0000313" key="12">
    <source>
        <dbReference type="Proteomes" id="UP000014760"/>
    </source>
</evidence>
<dbReference type="GO" id="GO:0020037">
    <property type="term" value="F:heme binding"/>
    <property type="evidence" value="ECO:0007669"/>
    <property type="project" value="InterPro"/>
</dbReference>
<keyword evidence="4" id="KW-0547">Nucleotide-binding</keyword>
<evidence type="ECO:0000256" key="6">
    <source>
        <dbReference type="ARBA" id="ARBA00023239"/>
    </source>
</evidence>
<sequence length="688" mass="76604">SLLQHGQIHDCLKRMILEQYNRDIWEKILKASNTDDVKHFLRLKHYDDELTLSLIKAAAVVLGLSLEGTLEAYGVYFIKYTVDMGYDLMLLSLGPDIRCFIENLDTVHTLLALSYKNIIPPIFRCESMQDGNLVLHYYSYREGLQSLVVGLLKGAADILHSTKVTVEILATQTFFVSESENLHHASLRVTLPEHLRTTSTLARHIQENIRQRIKQNGTGSCPFSNSGDLSVQSAGSINSAGIETKAIGCEGKDCTVVCPSGVPRSTLGCPALSPDNFCLLFPYHVVFDRHLVIKQCGNRLQNICPLVRVGSLMTSVSTIVYPRLPFAFHSILEFFNSVFVLHMIGGKQKQGVLLKGQMTALDQDHILYISTPKLRDLEELREKDIFLADIPVYDTMREFILLNQLRTAELDISLKLEETTIKLQMTAEALENEKTKSEKLLYQMLPMKVANALRSGHQVEAEKFEVATVLFSDIVTFTNIAAAVQPIDIVKMLNNLYSTFDQLTNAHNVYKVETIGDAYMVVSGLPEVSDRHAHDMANMALDMIMAAQRVNSPATGKPLQIRVGIHSGPVVAGVVGEKMPRYCLFGDTVNTASRMESHGQPGMIHMSQDTQRLLETSYYVTRDRGFVRIKGKGKMRTSFLMGKAGMVITSKKREEKDMFDGESITSSTDHASTNPSAAVMTSGVCIVL</sequence>
<proteinExistence type="inferred from homology"/>
<reference evidence="12" key="1">
    <citation type="submission" date="2012-12" db="EMBL/GenBank/DDBJ databases">
        <authorList>
            <person name="Hellsten U."/>
            <person name="Grimwood J."/>
            <person name="Chapman J.A."/>
            <person name="Shapiro H."/>
            <person name="Aerts A."/>
            <person name="Otillar R.P."/>
            <person name="Terry A.Y."/>
            <person name="Boore J.L."/>
            <person name="Simakov O."/>
            <person name="Marletaz F."/>
            <person name="Cho S.-J."/>
            <person name="Edsinger-Gonzales E."/>
            <person name="Havlak P."/>
            <person name="Kuo D.-H."/>
            <person name="Larsson T."/>
            <person name="Lv J."/>
            <person name="Arendt D."/>
            <person name="Savage R."/>
            <person name="Osoegawa K."/>
            <person name="de Jong P."/>
            <person name="Lindberg D.R."/>
            <person name="Seaver E.C."/>
            <person name="Weisblat D.A."/>
            <person name="Putnam N.H."/>
            <person name="Grigoriev I.V."/>
            <person name="Rokhsar D.S."/>
        </authorList>
    </citation>
    <scope>NUCLEOTIDE SEQUENCE</scope>
    <source>
        <strain evidence="12">I ESC-2004</strain>
    </source>
</reference>
<dbReference type="STRING" id="283909.R7U191"/>
<dbReference type="SUPFAM" id="SSF111126">
    <property type="entry name" value="Ligand-binding domain in the NO signalling and Golgi transport"/>
    <property type="match status" value="1"/>
</dbReference>
<dbReference type="OrthoDB" id="6127067at2759"/>
<name>R7U191_CAPTE</name>
<dbReference type="SMART" id="SM00044">
    <property type="entry name" value="CYCc"/>
    <property type="match status" value="1"/>
</dbReference>
<keyword evidence="12" id="KW-1185">Reference proteome</keyword>
<reference evidence="11" key="3">
    <citation type="submission" date="2015-06" db="UniProtKB">
        <authorList>
            <consortium name="EnsemblMetazoa"/>
        </authorList>
    </citation>
    <scope>IDENTIFICATION</scope>
</reference>
<dbReference type="PANTHER" id="PTHR45655">
    <property type="entry name" value="GUANYLATE CYCLASE SOLUBLE SUBUNIT BETA-2"/>
    <property type="match status" value="1"/>
</dbReference>
<feature type="non-terminal residue" evidence="10">
    <location>
        <position position="1"/>
    </location>
</feature>
<dbReference type="Gene3D" id="6.10.250.780">
    <property type="match status" value="1"/>
</dbReference>
<dbReference type="AlphaFoldDB" id="R7U191"/>
<dbReference type="GO" id="GO:0005525">
    <property type="term" value="F:GTP binding"/>
    <property type="evidence" value="ECO:0007669"/>
    <property type="project" value="UniProtKB-KW"/>
</dbReference>